<keyword evidence="1" id="KW-0802">TPR repeat</keyword>
<keyword evidence="3" id="KW-1185">Reference proteome</keyword>
<dbReference type="PROSITE" id="PS50005">
    <property type="entry name" value="TPR"/>
    <property type="match status" value="1"/>
</dbReference>
<dbReference type="eggNOG" id="COG0305">
    <property type="taxonomic scope" value="Bacteria"/>
</dbReference>
<dbReference type="SMART" id="SM00028">
    <property type="entry name" value="TPR"/>
    <property type="match status" value="1"/>
</dbReference>
<dbReference type="EMBL" id="AMRL01000019">
    <property type="protein sequence ID" value="EKE72418.1"/>
    <property type="molecule type" value="Genomic_DNA"/>
</dbReference>
<comment type="caution">
    <text evidence="2">The sequence shown here is derived from an EMBL/GenBank/DDBJ whole genome shotgun (WGS) entry which is preliminary data.</text>
</comment>
<organism evidence="2 3">
    <name type="scientific">Oceanibaculum indicum P24</name>
    <dbReference type="NCBI Taxonomy" id="1207063"/>
    <lineage>
        <taxon>Bacteria</taxon>
        <taxon>Pseudomonadati</taxon>
        <taxon>Pseudomonadota</taxon>
        <taxon>Alphaproteobacteria</taxon>
        <taxon>Rhodospirillales</taxon>
        <taxon>Oceanibaculaceae</taxon>
        <taxon>Oceanibaculum</taxon>
    </lineage>
</organism>
<dbReference type="InterPro" id="IPR019734">
    <property type="entry name" value="TPR_rpt"/>
</dbReference>
<sequence length="186" mass="20978">MQLIGAIIDQGSDEASGAALDHASDLLDQYLARNLSERYVCRAHYFRANIWNAKRYASPDWQSWLWKSEAIDGEILELRRALAHPGFEELEPHERAQIYTNLGNTLNHIGRFIEAIEYWDRALIEVPKFAMASGNRGIGLGDYAHALYDSGHHRVLMFFAAKSLAQACADDAVIESYGYVSYSPIL</sequence>
<evidence type="ECO:0000313" key="3">
    <source>
        <dbReference type="Proteomes" id="UP000006746"/>
    </source>
</evidence>
<dbReference type="STRING" id="1207063.P24_13463"/>
<reference evidence="2 3" key="1">
    <citation type="journal article" date="2012" name="J. Bacteriol.">
        <title>Genome Sequence of Oceanibaculum indicum Type Strain P24.</title>
        <authorList>
            <person name="Lai Q."/>
            <person name="Shao Z."/>
        </authorList>
    </citation>
    <scope>NUCLEOTIDE SEQUENCE [LARGE SCALE GENOMIC DNA]</scope>
    <source>
        <strain evidence="2 3">P24</strain>
    </source>
</reference>
<dbReference type="Proteomes" id="UP000006746">
    <property type="component" value="Unassembled WGS sequence"/>
</dbReference>
<feature type="repeat" description="TPR" evidence="1">
    <location>
        <begin position="96"/>
        <end position="129"/>
    </location>
</feature>
<feature type="non-terminal residue" evidence="2">
    <location>
        <position position="186"/>
    </location>
</feature>
<dbReference type="AlphaFoldDB" id="K2JBA9"/>
<accession>K2JBA9</accession>
<evidence type="ECO:0000256" key="1">
    <source>
        <dbReference type="PROSITE-ProRule" id="PRU00339"/>
    </source>
</evidence>
<evidence type="ECO:0000313" key="2">
    <source>
        <dbReference type="EMBL" id="EKE72418.1"/>
    </source>
</evidence>
<dbReference type="Gene3D" id="1.25.40.10">
    <property type="entry name" value="Tetratricopeptide repeat domain"/>
    <property type="match status" value="1"/>
</dbReference>
<name>K2JBA9_9PROT</name>
<proteinExistence type="predicted"/>
<dbReference type="SUPFAM" id="SSF48452">
    <property type="entry name" value="TPR-like"/>
    <property type="match status" value="1"/>
</dbReference>
<protein>
    <submittedName>
        <fullName evidence="2">Uncharacterized protein</fullName>
    </submittedName>
</protein>
<dbReference type="InterPro" id="IPR011990">
    <property type="entry name" value="TPR-like_helical_dom_sf"/>
</dbReference>
<gene>
    <name evidence="2" type="ORF">P24_13463</name>
</gene>